<feature type="domain" description="HMG box" evidence="4">
    <location>
        <begin position="20"/>
        <end position="88"/>
    </location>
</feature>
<dbReference type="InterPro" id="IPR050342">
    <property type="entry name" value="HMGB"/>
</dbReference>
<evidence type="ECO:0000256" key="2">
    <source>
        <dbReference type="PROSITE-ProRule" id="PRU00267"/>
    </source>
</evidence>
<keyword evidence="6" id="KW-1185">Reference proteome</keyword>
<dbReference type="InterPro" id="IPR009071">
    <property type="entry name" value="HMG_box_dom"/>
</dbReference>
<evidence type="ECO:0000313" key="6">
    <source>
        <dbReference type="Proteomes" id="UP000694426"/>
    </source>
</evidence>
<dbReference type="InterPro" id="IPR036910">
    <property type="entry name" value="HMG_box_dom_sf"/>
</dbReference>
<evidence type="ECO:0000256" key="1">
    <source>
        <dbReference type="ARBA" id="ARBA00023125"/>
    </source>
</evidence>
<feature type="DNA-binding region" description="HMG box" evidence="2">
    <location>
        <begin position="20"/>
        <end position="88"/>
    </location>
</feature>
<keyword evidence="1 2" id="KW-0238">DNA-binding</keyword>
<proteinExistence type="predicted"/>
<feature type="region of interest" description="Disordered" evidence="3">
    <location>
        <begin position="1"/>
        <end position="21"/>
    </location>
</feature>
<reference evidence="5" key="2">
    <citation type="submission" date="2025-09" db="UniProtKB">
        <authorList>
            <consortium name="Ensembl"/>
        </authorList>
    </citation>
    <scope>IDENTIFICATION</scope>
</reference>
<dbReference type="PROSITE" id="PS50118">
    <property type="entry name" value="HMG_BOX_2"/>
    <property type="match status" value="1"/>
</dbReference>
<dbReference type="AlphaFoldDB" id="A0A8B9CTY8"/>
<evidence type="ECO:0000259" key="4">
    <source>
        <dbReference type="PROSITE" id="PS50118"/>
    </source>
</evidence>
<dbReference type="GO" id="GO:0005634">
    <property type="term" value="C:nucleus"/>
    <property type="evidence" value="ECO:0007669"/>
    <property type="project" value="UniProtKB-UniRule"/>
</dbReference>
<name>A0A8B9CTY8_9AVES</name>
<reference evidence="5" key="1">
    <citation type="submission" date="2025-08" db="UniProtKB">
        <authorList>
            <consortium name="Ensembl"/>
        </authorList>
    </citation>
    <scope>IDENTIFICATION</scope>
</reference>
<protein>
    <recommendedName>
        <fullName evidence="4">HMG box domain-containing protein</fullName>
    </recommendedName>
</protein>
<dbReference type="GeneTree" id="ENSGT00960000189425"/>
<evidence type="ECO:0000256" key="3">
    <source>
        <dbReference type="SAM" id="MobiDB-lite"/>
    </source>
</evidence>
<dbReference type="Proteomes" id="UP000694426">
    <property type="component" value="Unplaced"/>
</dbReference>
<feature type="region of interest" description="Disordered" evidence="3">
    <location>
        <begin position="77"/>
        <end position="106"/>
    </location>
</feature>
<feature type="compositionally biased region" description="Basic residues" evidence="3">
    <location>
        <begin position="77"/>
        <end position="86"/>
    </location>
</feature>
<keyword evidence="2" id="KW-0539">Nucleus</keyword>
<dbReference type="GO" id="GO:0003677">
    <property type="term" value="F:DNA binding"/>
    <property type="evidence" value="ECO:0007669"/>
    <property type="project" value="UniProtKB-UniRule"/>
</dbReference>
<dbReference type="Ensembl" id="ENSABRT00000034745.1">
    <property type="protein sequence ID" value="ENSABRP00000024767.1"/>
    <property type="gene ID" value="ENSABRG00000020795.1"/>
</dbReference>
<dbReference type="Pfam" id="PF00505">
    <property type="entry name" value="HMG_box"/>
    <property type="match status" value="1"/>
</dbReference>
<accession>A0A8B9CTY8</accession>
<dbReference type="PANTHER" id="PTHR48112">
    <property type="entry name" value="HIGH MOBILITY GROUP PROTEIN DSP1"/>
    <property type="match status" value="1"/>
</dbReference>
<organism evidence="5 6">
    <name type="scientific">Anser brachyrhynchus</name>
    <name type="common">Pink-footed goose</name>
    <dbReference type="NCBI Taxonomy" id="132585"/>
    <lineage>
        <taxon>Eukaryota</taxon>
        <taxon>Metazoa</taxon>
        <taxon>Chordata</taxon>
        <taxon>Craniata</taxon>
        <taxon>Vertebrata</taxon>
        <taxon>Euteleostomi</taxon>
        <taxon>Archelosauria</taxon>
        <taxon>Archosauria</taxon>
        <taxon>Dinosauria</taxon>
        <taxon>Saurischia</taxon>
        <taxon>Theropoda</taxon>
        <taxon>Coelurosauria</taxon>
        <taxon>Aves</taxon>
        <taxon>Neognathae</taxon>
        <taxon>Galloanserae</taxon>
        <taxon>Anseriformes</taxon>
        <taxon>Anatidae</taxon>
        <taxon>Anserinae</taxon>
        <taxon>Anser</taxon>
    </lineage>
</organism>
<sequence>PHNFMRRRRKPRSRGRFSRTKQPLPAFFLFMAQHRPELRKSNPHWTAAETAMKLGKIWHEQPEGEKEMYKQQAARLRGQKQARKAQRSWCEPGKELTRGSTSCLPC</sequence>
<dbReference type="SMART" id="SM00398">
    <property type="entry name" value="HMG"/>
    <property type="match status" value="1"/>
</dbReference>
<evidence type="ECO:0000313" key="5">
    <source>
        <dbReference type="Ensembl" id="ENSABRP00000024767.1"/>
    </source>
</evidence>
<dbReference type="Gene3D" id="1.10.30.10">
    <property type="entry name" value="High mobility group box domain"/>
    <property type="match status" value="1"/>
</dbReference>
<dbReference type="SUPFAM" id="SSF47095">
    <property type="entry name" value="HMG-box"/>
    <property type="match status" value="1"/>
</dbReference>
<feature type="compositionally biased region" description="Basic residues" evidence="3">
    <location>
        <begin position="1"/>
        <end position="19"/>
    </location>
</feature>